<dbReference type="CDD" id="cd11072">
    <property type="entry name" value="CYP71-like"/>
    <property type="match status" value="1"/>
</dbReference>
<dbReference type="InterPro" id="IPR017972">
    <property type="entry name" value="Cyt_P450_CS"/>
</dbReference>
<sequence>MEEINEILFSNNPPLLIIILITTLIILFSTISFLKKQNKKQSNKNRAATFPLPPGPWKLPIIGNIHQSSSALIHRRFAELSQHYGPVMHLQLGETSNVVLSSPESASEFLKTHDQNFAIRPYMPSGSIICYGGRDIVFSSEGDYWRRMKRICTTELLSKKRVTSLRFIREEEADKLVQLIGRESAAGGGGAAVNLSRLLFAVSNTMTSRTAFGKVRELEESFLPVMHRILQTLGGFSIGDLFPSNRFLRLISGTERELNKLHQEIDVIIQGIVDEHLSRRRRRETEHHDIAEAAEEDDNDEDLVDVLLASTNNHLEAKAIIMIIHYALQDMFLAGGETSPVTVAWAMSELMRNPEKMEKAQREARQLFDRKGGVVDESCLDELHYLKSVIKETLRMHPAVPLSIPREGVEAVVINGYRIPTKTRVIVNYWAIGRDPSYWTQPDEFMPERFLDSSVDYKGFDFQLIPFGAGRRLCPGINYGIAVVSLLLANLIYHFDWKLPNQLKPQDLDMFKNLGVSASRKNDLYLNPIPYHAP</sequence>
<evidence type="ECO:0000256" key="7">
    <source>
        <dbReference type="ARBA" id="ARBA00023033"/>
    </source>
</evidence>
<keyword evidence="10" id="KW-1133">Transmembrane helix</keyword>
<comment type="similarity">
    <text evidence="2 9">Belongs to the cytochrome P450 family.</text>
</comment>
<organism evidence="11 12">
    <name type="scientific">Linum tenue</name>
    <dbReference type="NCBI Taxonomy" id="586396"/>
    <lineage>
        <taxon>Eukaryota</taxon>
        <taxon>Viridiplantae</taxon>
        <taxon>Streptophyta</taxon>
        <taxon>Embryophyta</taxon>
        <taxon>Tracheophyta</taxon>
        <taxon>Spermatophyta</taxon>
        <taxon>Magnoliopsida</taxon>
        <taxon>eudicotyledons</taxon>
        <taxon>Gunneridae</taxon>
        <taxon>Pentapetalae</taxon>
        <taxon>rosids</taxon>
        <taxon>fabids</taxon>
        <taxon>Malpighiales</taxon>
        <taxon>Linaceae</taxon>
        <taxon>Linum</taxon>
    </lineage>
</organism>
<evidence type="ECO:0000313" key="11">
    <source>
        <dbReference type="EMBL" id="CAI0374710.1"/>
    </source>
</evidence>
<dbReference type="GO" id="GO:0004497">
    <property type="term" value="F:monooxygenase activity"/>
    <property type="evidence" value="ECO:0007669"/>
    <property type="project" value="UniProtKB-KW"/>
</dbReference>
<dbReference type="InterPro" id="IPR036396">
    <property type="entry name" value="Cyt_P450_sf"/>
</dbReference>
<evidence type="ECO:0000256" key="8">
    <source>
        <dbReference type="PIRSR" id="PIRSR602401-1"/>
    </source>
</evidence>
<dbReference type="GO" id="GO:0020037">
    <property type="term" value="F:heme binding"/>
    <property type="evidence" value="ECO:0007669"/>
    <property type="project" value="InterPro"/>
</dbReference>
<evidence type="ECO:0000256" key="9">
    <source>
        <dbReference type="RuleBase" id="RU000461"/>
    </source>
</evidence>
<dbReference type="Pfam" id="PF00067">
    <property type="entry name" value="p450"/>
    <property type="match status" value="1"/>
</dbReference>
<name>A0AAV0GNZ7_9ROSI</name>
<dbReference type="InterPro" id="IPR001128">
    <property type="entry name" value="Cyt_P450"/>
</dbReference>
<protein>
    <recommendedName>
        <fullName evidence="13">Cytochrome P450</fullName>
    </recommendedName>
</protein>
<keyword evidence="3 8" id="KW-0349">Heme</keyword>
<dbReference type="EMBL" id="CAMGYJ010000002">
    <property type="protein sequence ID" value="CAI0374710.1"/>
    <property type="molecule type" value="Genomic_DNA"/>
</dbReference>
<keyword evidence="7 9" id="KW-0503">Monooxygenase</keyword>
<dbReference type="PROSITE" id="PS00086">
    <property type="entry name" value="CYTOCHROME_P450"/>
    <property type="match status" value="1"/>
</dbReference>
<evidence type="ECO:0000256" key="10">
    <source>
        <dbReference type="SAM" id="Phobius"/>
    </source>
</evidence>
<gene>
    <name evidence="11" type="ORF">LITE_LOCUS328</name>
</gene>
<evidence type="ECO:0000256" key="3">
    <source>
        <dbReference type="ARBA" id="ARBA00022617"/>
    </source>
</evidence>
<keyword evidence="6 8" id="KW-0408">Iron</keyword>
<evidence type="ECO:0000256" key="5">
    <source>
        <dbReference type="ARBA" id="ARBA00023002"/>
    </source>
</evidence>
<evidence type="ECO:0000256" key="6">
    <source>
        <dbReference type="ARBA" id="ARBA00023004"/>
    </source>
</evidence>
<dbReference type="AlphaFoldDB" id="A0AAV0GNZ7"/>
<keyword evidence="12" id="KW-1185">Reference proteome</keyword>
<dbReference type="Gene3D" id="1.10.630.10">
    <property type="entry name" value="Cytochrome P450"/>
    <property type="match status" value="1"/>
</dbReference>
<evidence type="ECO:0000313" key="12">
    <source>
        <dbReference type="Proteomes" id="UP001154282"/>
    </source>
</evidence>
<keyword evidence="5 9" id="KW-0560">Oxidoreductase</keyword>
<dbReference type="FunFam" id="1.10.630.10:FF:000043">
    <property type="entry name" value="Cytochrome P450 99A2"/>
    <property type="match status" value="1"/>
</dbReference>
<dbReference type="GO" id="GO:0016705">
    <property type="term" value="F:oxidoreductase activity, acting on paired donors, with incorporation or reduction of molecular oxygen"/>
    <property type="evidence" value="ECO:0007669"/>
    <property type="project" value="InterPro"/>
</dbReference>
<comment type="caution">
    <text evidence="11">The sequence shown here is derived from an EMBL/GenBank/DDBJ whole genome shotgun (WGS) entry which is preliminary data.</text>
</comment>
<dbReference type="PRINTS" id="PR00463">
    <property type="entry name" value="EP450I"/>
</dbReference>
<feature type="transmembrane region" description="Helical" evidence="10">
    <location>
        <begin position="15"/>
        <end position="34"/>
    </location>
</feature>
<evidence type="ECO:0000256" key="2">
    <source>
        <dbReference type="ARBA" id="ARBA00010617"/>
    </source>
</evidence>
<evidence type="ECO:0008006" key="13">
    <source>
        <dbReference type="Google" id="ProtNLM"/>
    </source>
</evidence>
<feature type="binding site" description="axial binding residue" evidence="8">
    <location>
        <position position="474"/>
    </location>
    <ligand>
        <name>heme</name>
        <dbReference type="ChEBI" id="CHEBI:30413"/>
    </ligand>
    <ligandPart>
        <name>Fe</name>
        <dbReference type="ChEBI" id="CHEBI:18248"/>
    </ligandPart>
</feature>
<feature type="transmembrane region" description="Helical" evidence="10">
    <location>
        <begin position="476"/>
        <end position="495"/>
    </location>
</feature>
<dbReference type="PANTHER" id="PTHR47955:SF8">
    <property type="entry name" value="CYTOCHROME P450 71D11-LIKE"/>
    <property type="match status" value="1"/>
</dbReference>
<dbReference type="SUPFAM" id="SSF48264">
    <property type="entry name" value="Cytochrome P450"/>
    <property type="match status" value="1"/>
</dbReference>
<dbReference type="Proteomes" id="UP001154282">
    <property type="component" value="Unassembled WGS sequence"/>
</dbReference>
<dbReference type="PANTHER" id="PTHR47955">
    <property type="entry name" value="CYTOCHROME P450 FAMILY 71 PROTEIN"/>
    <property type="match status" value="1"/>
</dbReference>
<evidence type="ECO:0000256" key="4">
    <source>
        <dbReference type="ARBA" id="ARBA00022723"/>
    </source>
</evidence>
<evidence type="ECO:0000256" key="1">
    <source>
        <dbReference type="ARBA" id="ARBA00001971"/>
    </source>
</evidence>
<proteinExistence type="inferred from homology"/>
<dbReference type="GO" id="GO:0005506">
    <property type="term" value="F:iron ion binding"/>
    <property type="evidence" value="ECO:0007669"/>
    <property type="project" value="InterPro"/>
</dbReference>
<keyword evidence="10" id="KW-0812">Transmembrane</keyword>
<comment type="cofactor">
    <cofactor evidence="1 8">
        <name>heme</name>
        <dbReference type="ChEBI" id="CHEBI:30413"/>
    </cofactor>
</comment>
<dbReference type="InterPro" id="IPR002401">
    <property type="entry name" value="Cyt_P450_E_grp-I"/>
</dbReference>
<reference evidence="11" key="1">
    <citation type="submission" date="2022-08" db="EMBL/GenBank/DDBJ databases">
        <authorList>
            <person name="Gutierrez-Valencia J."/>
        </authorList>
    </citation>
    <scope>NUCLEOTIDE SEQUENCE</scope>
</reference>
<dbReference type="PRINTS" id="PR00385">
    <property type="entry name" value="P450"/>
</dbReference>
<accession>A0AAV0GNZ7</accession>
<keyword evidence="4 8" id="KW-0479">Metal-binding</keyword>
<keyword evidence="10" id="KW-0472">Membrane</keyword>